<dbReference type="SUPFAM" id="SSF52113">
    <property type="entry name" value="BRCT domain"/>
    <property type="match status" value="3"/>
</dbReference>
<dbReference type="InterPro" id="IPR059215">
    <property type="entry name" value="BRCT2_TopBP1-like"/>
</dbReference>
<dbReference type="PROSITE" id="PS50172">
    <property type="entry name" value="BRCT"/>
    <property type="match status" value="2"/>
</dbReference>
<dbReference type="STRING" id="4846.A0A367IVU8"/>
<dbReference type="PANTHER" id="PTHR47667:SF1">
    <property type="entry name" value="REGULATOR OF TY1 TRANSPOSITION PROTEIN 107"/>
    <property type="match status" value="1"/>
</dbReference>
<gene>
    <name evidence="2" type="ORF">CU098_006469</name>
</gene>
<evidence type="ECO:0000313" key="3">
    <source>
        <dbReference type="Proteomes" id="UP000253551"/>
    </source>
</evidence>
<evidence type="ECO:0000259" key="1">
    <source>
        <dbReference type="PROSITE" id="PS50172"/>
    </source>
</evidence>
<organism evidence="2 3">
    <name type="scientific">Rhizopus stolonifer</name>
    <name type="common">Rhizopus nigricans</name>
    <dbReference type="NCBI Taxonomy" id="4846"/>
    <lineage>
        <taxon>Eukaryota</taxon>
        <taxon>Fungi</taxon>
        <taxon>Fungi incertae sedis</taxon>
        <taxon>Mucoromycota</taxon>
        <taxon>Mucoromycotina</taxon>
        <taxon>Mucoromycetes</taxon>
        <taxon>Mucorales</taxon>
        <taxon>Mucorineae</taxon>
        <taxon>Rhizopodaceae</taxon>
        <taxon>Rhizopus</taxon>
    </lineage>
</organism>
<dbReference type="SMART" id="SM00292">
    <property type="entry name" value="BRCT"/>
    <property type="match status" value="3"/>
</dbReference>
<dbReference type="Pfam" id="PF00533">
    <property type="entry name" value="BRCT"/>
    <property type="match status" value="1"/>
</dbReference>
<keyword evidence="3" id="KW-1185">Reference proteome</keyword>
<dbReference type="AlphaFoldDB" id="A0A367IVU8"/>
<reference evidence="2 3" key="1">
    <citation type="journal article" date="2018" name="G3 (Bethesda)">
        <title>Phylogenetic and Phylogenomic Definition of Rhizopus Species.</title>
        <authorList>
            <person name="Gryganskyi A.P."/>
            <person name="Golan J."/>
            <person name="Dolatabadi S."/>
            <person name="Mondo S."/>
            <person name="Robb S."/>
            <person name="Idnurm A."/>
            <person name="Muszewska A."/>
            <person name="Steczkiewicz K."/>
            <person name="Masonjones S."/>
            <person name="Liao H.L."/>
            <person name="Gajdeczka M.T."/>
            <person name="Anike F."/>
            <person name="Vuek A."/>
            <person name="Anishchenko I.M."/>
            <person name="Voigt K."/>
            <person name="de Hoog G.S."/>
            <person name="Smith M.E."/>
            <person name="Heitman J."/>
            <person name="Vilgalys R."/>
            <person name="Stajich J.E."/>
        </authorList>
    </citation>
    <scope>NUCLEOTIDE SEQUENCE [LARGE SCALE GENOMIC DNA]</scope>
    <source>
        <strain evidence="2 3">LSU 92-RS-03</strain>
    </source>
</reference>
<dbReference type="InterPro" id="IPR001357">
    <property type="entry name" value="BRCT_dom"/>
</dbReference>
<dbReference type="Proteomes" id="UP000253551">
    <property type="component" value="Unassembled WGS sequence"/>
</dbReference>
<proteinExistence type="predicted"/>
<feature type="domain" description="BRCT" evidence="1">
    <location>
        <begin position="1"/>
        <end position="77"/>
    </location>
</feature>
<dbReference type="Gene3D" id="3.40.50.10190">
    <property type="entry name" value="BRCT domain"/>
    <property type="match status" value="2"/>
</dbReference>
<dbReference type="Pfam" id="PF12738">
    <property type="entry name" value="PTCB-BRCT"/>
    <property type="match status" value="1"/>
</dbReference>
<feature type="domain" description="BRCT" evidence="1">
    <location>
        <begin position="221"/>
        <end position="305"/>
    </location>
</feature>
<protein>
    <recommendedName>
        <fullName evidence="1">BRCT domain-containing protein</fullName>
    </recommendedName>
</protein>
<evidence type="ECO:0000313" key="2">
    <source>
        <dbReference type="EMBL" id="RCH81808.1"/>
    </source>
</evidence>
<dbReference type="InterPro" id="IPR036420">
    <property type="entry name" value="BRCT_dom_sf"/>
</dbReference>
<dbReference type="PANTHER" id="PTHR47667">
    <property type="entry name" value="REGULATOR OF TY1 TRANSPOSITION PROTEIN 107"/>
    <property type="match status" value="1"/>
</dbReference>
<sequence>MLLDLPKENEAIYSQIRKYGGQCRDDLTQDMTCLICVDPRGSHYNECIDKSIPVVLPQWLDDCFRHHCKLDYNMYRFPIPSVYYPNKPFTATIHPYPTDIKTLSSILPLHQQLEETRPFLDETIYFGQDIMTDERKTAIIPFIADYVKAGGGRVVSEYNHHLVTIVILKYRSSAEYRQAIKDSKVIASFWWLSNTLIRKYYCPPFDVLLDYPVPKMGIAEMKNCVICVTGFKGAARVFLNTLIVATGARYSPELQKDTTHLICGGGSGKKYQSSNEYPQVVLVNHLWLEECYAKWKKIDHQSDRRYTFIPKDNHLLAGTVGKTPLIQHIVDLWKDYTCEQEPQVIYEEYHDEDTKGFVNERKPRQAALRALSVLNDIVIPDVNAYEKEIRLHHK</sequence>
<dbReference type="CDD" id="cd17731">
    <property type="entry name" value="BRCT_TopBP1_rpt2_like"/>
    <property type="match status" value="1"/>
</dbReference>
<dbReference type="EMBL" id="PJQM01005355">
    <property type="protein sequence ID" value="RCH81808.1"/>
    <property type="molecule type" value="Genomic_DNA"/>
</dbReference>
<dbReference type="InterPro" id="IPR053036">
    <property type="entry name" value="CellCycle_DNARepair_Reg"/>
</dbReference>
<name>A0A367IVU8_RHIST</name>
<dbReference type="OrthoDB" id="342264at2759"/>
<comment type="caution">
    <text evidence="2">The sequence shown here is derived from an EMBL/GenBank/DDBJ whole genome shotgun (WGS) entry which is preliminary data.</text>
</comment>
<accession>A0A367IVU8</accession>